<proteinExistence type="predicted"/>
<name>A0ABT8I139_9BACL</name>
<organism evidence="1 2">
    <name type="scientific">Fictibacillus fluitans</name>
    <dbReference type="NCBI Taxonomy" id="3058422"/>
    <lineage>
        <taxon>Bacteria</taxon>
        <taxon>Bacillati</taxon>
        <taxon>Bacillota</taxon>
        <taxon>Bacilli</taxon>
        <taxon>Bacillales</taxon>
        <taxon>Fictibacillaceae</taxon>
        <taxon>Fictibacillus</taxon>
    </lineage>
</organism>
<dbReference type="Proteomes" id="UP001172721">
    <property type="component" value="Unassembled WGS sequence"/>
</dbReference>
<protein>
    <submittedName>
        <fullName evidence="1">Uncharacterized protein</fullName>
    </submittedName>
</protein>
<evidence type="ECO:0000313" key="1">
    <source>
        <dbReference type="EMBL" id="MDN4526703.1"/>
    </source>
</evidence>
<keyword evidence="2" id="KW-1185">Reference proteome</keyword>
<dbReference type="RefSeq" id="WP_301167721.1">
    <property type="nucleotide sequence ID" value="NZ_JAUHTR010000013.1"/>
</dbReference>
<dbReference type="EMBL" id="JAUHTR010000013">
    <property type="protein sequence ID" value="MDN4526703.1"/>
    <property type="molecule type" value="Genomic_DNA"/>
</dbReference>
<comment type="caution">
    <text evidence="1">The sequence shown here is derived from an EMBL/GenBank/DDBJ whole genome shotgun (WGS) entry which is preliminary data.</text>
</comment>
<sequence length="168" mass="19313">MRHIFKGFDPFKWSESQIKDKFDPFHWLENQMGNQMMPPVDSGFFEQHVKEVMDQTLAFNRGESAGEGSGPAPKSKLIHETFDLMEYVVVKILLPDSIDLSSLSLYYGQSRLVVFNRADQTETVIPLPVPVRSNAVTARYRHPVIEVTLLKNELQEQLREISIMMDQA</sequence>
<gene>
    <name evidence="1" type="ORF">QYB97_19640</name>
</gene>
<accession>A0ABT8I139</accession>
<evidence type="ECO:0000313" key="2">
    <source>
        <dbReference type="Proteomes" id="UP001172721"/>
    </source>
</evidence>
<reference evidence="1" key="1">
    <citation type="submission" date="2023-07" db="EMBL/GenBank/DDBJ databases">
        <title>Fictibacillus sp. isolated from freshwater pond.</title>
        <authorList>
            <person name="Kirdat K."/>
            <person name="Bhat A."/>
            <person name="Mourya A."/>
            <person name="Yadav A."/>
        </authorList>
    </citation>
    <scope>NUCLEOTIDE SEQUENCE</scope>
    <source>
        <strain evidence="1">NE201</strain>
    </source>
</reference>